<reference evidence="3" key="1">
    <citation type="submission" date="2021-03" db="EMBL/GenBank/DDBJ databases">
        <title>Comparative genomics and phylogenomic investigation of the class Geoglossomycetes provide insights into ecological specialization and systematics.</title>
        <authorList>
            <person name="Melie T."/>
            <person name="Pirro S."/>
            <person name="Miller A.N."/>
            <person name="Quandt A."/>
        </authorList>
    </citation>
    <scope>NUCLEOTIDE SEQUENCE</scope>
    <source>
        <strain evidence="3">CAQ_001_2017</strain>
    </source>
</reference>
<gene>
    <name evidence="3" type="ORF">GP486_004185</name>
</gene>
<dbReference type="InterPro" id="IPR056884">
    <property type="entry name" value="NPHP3-like_N"/>
</dbReference>
<dbReference type="AlphaFoldDB" id="A0A9P8LBM4"/>
<evidence type="ECO:0000256" key="1">
    <source>
        <dbReference type="ARBA" id="ARBA00022737"/>
    </source>
</evidence>
<protein>
    <recommendedName>
        <fullName evidence="2">Nephrocystin 3-like N-terminal domain-containing protein</fullName>
    </recommendedName>
</protein>
<accession>A0A9P8LBM4</accession>
<sequence length="433" mass="49835">MEGLGVAASVIAIIQVTELTLKLANKHMGLGPSRFDHAELQSISRTLYTFSGMLQTLQTHLRINEEDEARLQTLSHLTEPLNHCKAALGLLSDRLENLTFVRKHIIGERFDRKLEKALSILEDARKLIELAFLSDQHAVEQYLRVVAEDIRENTQRLVEVEDRSRELHQQFRELKLSHKQDKVIQWLQYTDPSTNHNAACELREPLTGNWLLQSDDFVEWKRRSAQFLWIHGIPGCGKTILSSTVVEHIKAFCKEDFQYQCIFYYFDFSDSRKQEVTSFLHSVLTQLASRDLKALNEIEKLYDQSDCGKQQPDKKSLLLILLSVLQNSPRRYLVIDALDERSQREEMLRVLSDIHQQCSEGVNILVTSRKEHGIEKVLDSLSSNRVSIQQTAVDADIRIHVKTRLAEDEKLKRWPSAVKEEMEDALVSGAHGM</sequence>
<dbReference type="Pfam" id="PF24883">
    <property type="entry name" value="NPHP3_N"/>
    <property type="match status" value="1"/>
</dbReference>
<keyword evidence="4" id="KW-1185">Reference proteome</keyword>
<dbReference type="PANTHER" id="PTHR10039:SF16">
    <property type="entry name" value="GPI INOSITOL-DEACYLASE"/>
    <property type="match status" value="1"/>
</dbReference>
<organism evidence="3 4">
    <name type="scientific">Trichoglossum hirsutum</name>
    <dbReference type="NCBI Taxonomy" id="265104"/>
    <lineage>
        <taxon>Eukaryota</taxon>
        <taxon>Fungi</taxon>
        <taxon>Dikarya</taxon>
        <taxon>Ascomycota</taxon>
        <taxon>Pezizomycotina</taxon>
        <taxon>Geoglossomycetes</taxon>
        <taxon>Geoglossales</taxon>
        <taxon>Geoglossaceae</taxon>
        <taxon>Trichoglossum</taxon>
    </lineage>
</organism>
<feature type="domain" description="Nephrocystin 3-like N-terminal" evidence="2">
    <location>
        <begin position="207"/>
        <end position="369"/>
    </location>
</feature>
<proteinExistence type="predicted"/>
<name>A0A9P8LBM4_9PEZI</name>
<dbReference type="Gene3D" id="3.40.50.300">
    <property type="entry name" value="P-loop containing nucleotide triphosphate hydrolases"/>
    <property type="match status" value="1"/>
</dbReference>
<dbReference type="Proteomes" id="UP000750711">
    <property type="component" value="Unassembled WGS sequence"/>
</dbReference>
<evidence type="ECO:0000313" key="4">
    <source>
        <dbReference type="Proteomes" id="UP000750711"/>
    </source>
</evidence>
<keyword evidence="1" id="KW-0677">Repeat</keyword>
<evidence type="ECO:0000259" key="2">
    <source>
        <dbReference type="Pfam" id="PF24883"/>
    </source>
</evidence>
<comment type="caution">
    <text evidence="3">The sequence shown here is derived from an EMBL/GenBank/DDBJ whole genome shotgun (WGS) entry which is preliminary data.</text>
</comment>
<dbReference type="PANTHER" id="PTHR10039">
    <property type="entry name" value="AMELOGENIN"/>
    <property type="match status" value="1"/>
</dbReference>
<dbReference type="SUPFAM" id="SSF52540">
    <property type="entry name" value="P-loop containing nucleoside triphosphate hydrolases"/>
    <property type="match status" value="1"/>
</dbReference>
<evidence type="ECO:0000313" key="3">
    <source>
        <dbReference type="EMBL" id="KAH0559302.1"/>
    </source>
</evidence>
<dbReference type="EMBL" id="JAGHQM010000632">
    <property type="protein sequence ID" value="KAH0559302.1"/>
    <property type="molecule type" value="Genomic_DNA"/>
</dbReference>
<dbReference type="InterPro" id="IPR027417">
    <property type="entry name" value="P-loop_NTPase"/>
</dbReference>